<dbReference type="AlphaFoldDB" id="A0A0M3JMA9"/>
<gene>
    <name evidence="3" type="ORF">ASIM_LOCUS8548</name>
</gene>
<dbReference type="GO" id="GO:0004620">
    <property type="term" value="F:phospholipase activity"/>
    <property type="evidence" value="ECO:0007669"/>
    <property type="project" value="TreeGrafter"/>
</dbReference>
<evidence type="ECO:0000256" key="1">
    <source>
        <dbReference type="ARBA" id="ARBA00038464"/>
    </source>
</evidence>
<dbReference type="Pfam" id="PF02862">
    <property type="entry name" value="DDHD"/>
    <property type="match status" value="1"/>
</dbReference>
<name>A0A0M3JMA9_ANISI</name>
<accession>A0A0M3JMA9</accession>
<evidence type="ECO:0000259" key="2">
    <source>
        <dbReference type="PROSITE" id="PS51043"/>
    </source>
</evidence>
<evidence type="ECO:0000313" key="4">
    <source>
        <dbReference type="Proteomes" id="UP000267096"/>
    </source>
</evidence>
<feature type="domain" description="DDHD" evidence="2">
    <location>
        <begin position="1"/>
        <end position="65"/>
    </location>
</feature>
<dbReference type="Proteomes" id="UP000267096">
    <property type="component" value="Unassembled WGS sequence"/>
</dbReference>
<dbReference type="PROSITE" id="PS51043">
    <property type="entry name" value="DDHD"/>
    <property type="match status" value="1"/>
</dbReference>
<comment type="similarity">
    <text evidence="1">Belongs to the PA-PLA1 family.</text>
</comment>
<dbReference type="EMBL" id="UYRR01023524">
    <property type="protein sequence ID" value="VDK32720.1"/>
    <property type="molecule type" value="Genomic_DNA"/>
</dbReference>
<dbReference type="WBParaSite" id="ASIM_0000879301-mRNA-1">
    <property type="protein sequence ID" value="ASIM_0000879301-mRNA-1"/>
    <property type="gene ID" value="ASIM_0000879301"/>
</dbReference>
<reference evidence="3 4" key="2">
    <citation type="submission" date="2018-11" db="EMBL/GenBank/DDBJ databases">
        <authorList>
            <consortium name="Pathogen Informatics"/>
        </authorList>
    </citation>
    <scope>NUCLEOTIDE SEQUENCE [LARGE SCALE GENOMIC DNA]</scope>
</reference>
<evidence type="ECO:0000313" key="5">
    <source>
        <dbReference type="WBParaSite" id="ASIM_0000879301-mRNA-1"/>
    </source>
</evidence>
<organism evidence="5">
    <name type="scientific">Anisakis simplex</name>
    <name type="common">Herring worm</name>
    <dbReference type="NCBI Taxonomy" id="6269"/>
    <lineage>
        <taxon>Eukaryota</taxon>
        <taxon>Metazoa</taxon>
        <taxon>Ecdysozoa</taxon>
        <taxon>Nematoda</taxon>
        <taxon>Chromadorea</taxon>
        <taxon>Rhabditida</taxon>
        <taxon>Spirurina</taxon>
        <taxon>Ascaridomorpha</taxon>
        <taxon>Ascaridoidea</taxon>
        <taxon>Anisakidae</taxon>
        <taxon>Anisakis</taxon>
        <taxon>Anisakis simplex complex</taxon>
    </lineage>
</organism>
<protein>
    <submittedName>
        <fullName evidence="5">DDHD domain-containing protein</fullName>
    </submittedName>
</protein>
<evidence type="ECO:0000313" key="3">
    <source>
        <dbReference type="EMBL" id="VDK32720.1"/>
    </source>
</evidence>
<dbReference type="GO" id="GO:0046872">
    <property type="term" value="F:metal ion binding"/>
    <property type="evidence" value="ECO:0007669"/>
    <property type="project" value="InterPro"/>
</dbReference>
<keyword evidence="4" id="KW-1185">Reference proteome</keyword>
<sequence length="65" mass="7625">MRGATKVYPTGDRLKRIYNVFHPYDPVAYRLEPLIHTNYQLIKPVKLFTSIDLRALGDYDQLSLE</sequence>
<dbReference type="PANTHER" id="PTHR23509:SF10">
    <property type="entry name" value="LD21067P"/>
    <property type="match status" value="1"/>
</dbReference>
<reference evidence="5" key="1">
    <citation type="submission" date="2017-02" db="UniProtKB">
        <authorList>
            <consortium name="WormBaseParasite"/>
        </authorList>
    </citation>
    <scope>IDENTIFICATION</scope>
</reference>
<dbReference type="OrthoDB" id="431378at2759"/>
<dbReference type="InterPro" id="IPR004177">
    <property type="entry name" value="DDHD_dom"/>
</dbReference>
<dbReference type="GO" id="GO:0005737">
    <property type="term" value="C:cytoplasm"/>
    <property type="evidence" value="ECO:0007669"/>
    <property type="project" value="TreeGrafter"/>
</dbReference>
<dbReference type="InterPro" id="IPR058055">
    <property type="entry name" value="PA-PLA1"/>
</dbReference>
<dbReference type="PANTHER" id="PTHR23509">
    <property type="entry name" value="PA-PL1 PHOSPHOLIPASE FAMILY"/>
    <property type="match status" value="1"/>
</dbReference>
<proteinExistence type="inferred from homology"/>